<dbReference type="SMART" id="SM00897">
    <property type="entry name" value="FIST"/>
    <property type="match status" value="1"/>
</dbReference>
<evidence type="ECO:0000313" key="3">
    <source>
        <dbReference type="EMBL" id="CAF0694610.1"/>
    </source>
</evidence>
<proteinExistence type="predicted"/>
<evidence type="ECO:0008006" key="5">
    <source>
        <dbReference type="Google" id="ProtNLM"/>
    </source>
</evidence>
<dbReference type="Pfam" id="PF10442">
    <property type="entry name" value="FIST_C"/>
    <property type="match status" value="1"/>
</dbReference>
<name>A0A8J2FRW5_9BACT</name>
<feature type="domain" description="FIST C-domain" evidence="2">
    <location>
        <begin position="261"/>
        <end position="403"/>
    </location>
</feature>
<dbReference type="EMBL" id="CAJNOB010000009">
    <property type="protein sequence ID" value="CAF0694610.1"/>
    <property type="molecule type" value="Genomic_DNA"/>
</dbReference>
<dbReference type="SMART" id="SM01204">
    <property type="entry name" value="FIST_C"/>
    <property type="match status" value="1"/>
</dbReference>
<reference evidence="3" key="1">
    <citation type="submission" date="2021-02" db="EMBL/GenBank/DDBJ databases">
        <authorList>
            <person name="Cremers G."/>
            <person name="Picone N."/>
        </authorList>
    </citation>
    <scope>NUCLEOTIDE SEQUENCE</scope>
    <source>
        <strain evidence="3">PQ17</strain>
    </source>
</reference>
<dbReference type="InterPro" id="IPR013702">
    <property type="entry name" value="FIST_domain_N"/>
</dbReference>
<protein>
    <recommendedName>
        <fullName evidence="5">FIST N domain protein</fullName>
    </recommendedName>
</protein>
<dbReference type="InterPro" id="IPR019494">
    <property type="entry name" value="FIST_C"/>
</dbReference>
<evidence type="ECO:0000313" key="4">
    <source>
        <dbReference type="Proteomes" id="UP000663859"/>
    </source>
</evidence>
<feature type="domain" description="FIST" evidence="1">
    <location>
        <begin position="43"/>
        <end position="260"/>
    </location>
</feature>
<evidence type="ECO:0000259" key="1">
    <source>
        <dbReference type="SMART" id="SM00897"/>
    </source>
</evidence>
<dbReference type="Pfam" id="PF08495">
    <property type="entry name" value="FIST"/>
    <property type="match status" value="1"/>
</dbReference>
<accession>A0A8J2FRW5</accession>
<dbReference type="PANTHER" id="PTHR40252">
    <property type="entry name" value="BLR0328 PROTEIN"/>
    <property type="match status" value="1"/>
</dbReference>
<comment type="caution">
    <text evidence="3">The sequence shown here is derived from an EMBL/GenBank/DDBJ whole genome shotgun (WGS) entry which is preliminary data.</text>
</comment>
<dbReference type="Proteomes" id="UP000663859">
    <property type="component" value="Unassembled WGS sequence"/>
</dbReference>
<keyword evidence="4" id="KW-1185">Reference proteome</keyword>
<dbReference type="AlphaFoldDB" id="A0A8J2FRW5"/>
<gene>
    <name evidence="3" type="ORF">MPNT_170009</name>
</gene>
<sequence length="427" mass="45863">MDLTVGKLERVIPQKEGQHLRVGLVTGFEPEELLQSLHATNLLPLSVGILFASGPYDHPKLFEELVERLPCPIWGFSAAGLLHSGSDDFQVRGLALLGIQSFGDVFSASTVLGFPKGSEEAGRLARRAFEGCRFGPELLYLALAARPPAETVKFSPFTLLVGHSDVGSEEENLMGISQELGRSVRIVGGTAGDTLFLERVSERYCYGEGRAEKGALSLLGIATTLKNGVGMANAFRPVKGKGAFVTESLGRQVKTLDHKPAADVYAELVGAQSWEEAQAYFKSHPLGIVEVTTGYWQVRSPAAIGADGSLFFFSHVPQGSGLTLLETDREARIQSVRAAVRRALADAGFPKRIAAVIAFNCVLCHQQALSLACTREELRAIQQEVGWDVPILGASTYGETGTTVSGTVGHHNQTITLWVLADEACTE</sequence>
<evidence type="ECO:0000259" key="2">
    <source>
        <dbReference type="SMART" id="SM01204"/>
    </source>
</evidence>
<organism evidence="3 4">
    <name type="scientific">Candidatus Methylacidithermus pantelleriae</name>
    <dbReference type="NCBI Taxonomy" id="2744239"/>
    <lineage>
        <taxon>Bacteria</taxon>
        <taxon>Pseudomonadati</taxon>
        <taxon>Verrucomicrobiota</taxon>
        <taxon>Methylacidiphilae</taxon>
        <taxon>Methylacidiphilales</taxon>
        <taxon>Methylacidiphilaceae</taxon>
        <taxon>Candidatus Methylacidithermus</taxon>
    </lineage>
</organism>
<dbReference type="PANTHER" id="PTHR40252:SF2">
    <property type="entry name" value="BLR0328 PROTEIN"/>
    <property type="match status" value="1"/>
</dbReference>